<evidence type="ECO:0000313" key="2">
    <source>
        <dbReference type="EMBL" id="ACB84083.1"/>
    </source>
</evidence>
<dbReference type="RefSeq" id="WP_012446970.1">
    <property type="nucleotide sequence ID" value="NC_010718.1"/>
</dbReference>
<dbReference type="EMBL" id="CP001034">
    <property type="protein sequence ID" value="ACB84083.1"/>
    <property type="molecule type" value="Genomic_DNA"/>
</dbReference>
<organism evidence="2 3">
    <name type="scientific">Natranaerobius thermophilus (strain ATCC BAA-1301 / DSM 18059 / JW/NM-WN-LF)</name>
    <dbReference type="NCBI Taxonomy" id="457570"/>
    <lineage>
        <taxon>Bacteria</taxon>
        <taxon>Bacillati</taxon>
        <taxon>Bacillota</taxon>
        <taxon>Clostridia</taxon>
        <taxon>Natranaerobiales</taxon>
        <taxon>Natranaerobiaceae</taxon>
        <taxon>Natranaerobius</taxon>
    </lineage>
</organism>
<gene>
    <name evidence="2" type="ordered locus">Nther_0487</name>
</gene>
<dbReference type="InterPro" id="IPR002847">
    <property type="entry name" value="F420-0_gamma-glut_ligase-dom"/>
</dbReference>
<feature type="domain" description="Coenzyme F420:L-glutamate ligase-like" evidence="1">
    <location>
        <begin position="29"/>
        <end position="182"/>
    </location>
</feature>
<reference evidence="2 3" key="2">
    <citation type="journal article" date="2011" name="J. Bacteriol.">
        <title>Complete genome sequence of the anaerobic, halophilic alkalithermophile Natranaerobius thermophilus JW/NM-WN-LF.</title>
        <authorList>
            <person name="Zhao B."/>
            <person name="Mesbah N.M."/>
            <person name="Dalin E."/>
            <person name="Goodwin L."/>
            <person name="Nolan M."/>
            <person name="Pitluck S."/>
            <person name="Chertkov O."/>
            <person name="Brettin T.S."/>
            <person name="Han J."/>
            <person name="Larimer F.W."/>
            <person name="Land M.L."/>
            <person name="Hauser L."/>
            <person name="Kyrpides N."/>
            <person name="Wiegel J."/>
        </authorList>
    </citation>
    <scope>NUCLEOTIDE SEQUENCE [LARGE SCALE GENOMIC DNA]</scope>
    <source>
        <strain evidence="3">ATCC BAA-1301 / DSM 18059 / JW/NM-WN-LF</strain>
    </source>
</reference>
<evidence type="ECO:0000313" key="3">
    <source>
        <dbReference type="Proteomes" id="UP000001683"/>
    </source>
</evidence>
<dbReference type="OrthoDB" id="9763290at2"/>
<protein>
    <submittedName>
        <fullName evidence="2">Asparagine synthase (Glutamine-hydrolyzing)</fullName>
    </submittedName>
</protein>
<dbReference type="AlphaFoldDB" id="B2A672"/>
<evidence type="ECO:0000259" key="1">
    <source>
        <dbReference type="Pfam" id="PF01996"/>
    </source>
</evidence>
<sequence>MTADNPNKTMAGKPLTVTVNNQKFMRKAIKTHFITTQDSYLDIIHKYVGPIHRENDILAVSEKVISVTQNRLVYKSHIRVGTLAKILSKFVHVTPAGKGVGNPYKMQVAIESAGVLRILIGALLAAITRPLGIKGIFYKVVGNEVWAIDGFNDLAFDYYDDKGVLTPENPTEICNVIQNELGIKTIIVDANDINVEILGKSQGVYLSDDTIKQILQDNPAGQSNEQTPFILVREVE</sequence>
<dbReference type="STRING" id="457570.Nther_0487"/>
<dbReference type="KEGG" id="nth:Nther_0487"/>
<dbReference type="Proteomes" id="UP000001683">
    <property type="component" value="Chromosome"/>
</dbReference>
<name>B2A672_NATTJ</name>
<dbReference type="HOGENOM" id="CLU_087621_0_0_9"/>
<dbReference type="Pfam" id="PF01996">
    <property type="entry name" value="F420_ligase"/>
    <property type="match status" value="1"/>
</dbReference>
<dbReference type="Gene3D" id="3.30.1330.100">
    <property type="entry name" value="CofE-like"/>
    <property type="match status" value="1"/>
</dbReference>
<dbReference type="SUPFAM" id="SSF144010">
    <property type="entry name" value="CofE-like"/>
    <property type="match status" value="1"/>
</dbReference>
<reference evidence="2 3" key="1">
    <citation type="submission" date="2008-04" db="EMBL/GenBank/DDBJ databases">
        <title>Complete sequence of chromosome of Natranaerobius thermophilus JW/NM-WN-LF.</title>
        <authorList>
            <consortium name="US DOE Joint Genome Institute"/>
            <person name="Copeland A."/>
            <person name="Lucas S."/>
            <person name="Lapidus A."/>
            <person name="Glavina del Rio T."/>
            <person name="Dalin E."/>
            <person name="Tice H."/>
            <person name="Bruce D."/>
            <person name="Goodwin L."/>
            <person name="Pitluck S."/>
            <person name="Chertkov O."/>
            <person name="Brettin T."/>
            <person name="Detter J.C."/>
            <person name="Han C."/>
            <person name="Kuske C.R."/>
            <person name="Schmutz J."/>
            <person name="Larimer F."/>
            <person name="Land M."/>
            <person name="Hauser L."/>
            <person name="Kyrpides N."/>
            <person name="Lykidis A."/>
            <person name="Mesbah N.M."/>
            <person name="Wiegel J."/>
        </authorList>
    </citation>
    <scope>NUCLEOTIDE SEQUENCE [LARGE SCALE GENOMIC DNA]</scope>
    <source>
        <strain evidence="3">ATCC BAA-1301 / DSM 18059 / JW/NM-WN-LF</strain>
    </source>
</reference>
<accession>B2A672</accession>
<dbReference type="InParanoid" id="B2A672"/>
<proteinExistence type="predicted"/>
<dbReference type="eggNOG" id="COG1478">
    <property type="taxonomic scope" value="Bacteria"/>
</dbReference>
<keyword evidence="3" id="KW-1185">Reference proteome</keyword>